<keyword evidence="1" id="KW-0479">Metal-binding</keyword>
<feature type="compositionally biased region" description="Polar residues" evidence="5">
    <location>
        <begin position="1179"/>
        <end position="1202"/>
    </location>
</feature>
<accession>A0A9K3CQW0</accession>
<dbReference type="Proteomes" id="UP000265618">
    <property type="component" value="Unassembled WGS sequence"/>
</dbReference>
<evidence type="ECO:0000259" key="6">
    <source>
        <dbReference type="PROSITE" id="PS50178"/>
    </source>
</evidence>
<dbReference type="InterPro" id="IPR036372">
    <property type="entry name" value="BEACH_dom_sf"/>
</dbReference>
<dbReference type="SUPFAM" id="SSF57903">
    <property type="entry name" value="FYVE/PHD zinc finger"/>
    <property type="match status" value="1"/>
</dbReference>
<dbReference type="PROSITE" id="PS50178">
    <property type="entry name" value="ZF_FYVE"/>
    <property type="match status" value="1"/>
</dbReference>
<protein>
    <recommendedName>
        <fullName evidence="10">FYVE-type domain-containing protein</fullName>
    </recommendedName>
</protein>
<dbReference type="Gene3D" id="2.130.10.10">
    <property type="entry name" value="YVTN repeat-like/Quinoprotein amine dehydrogenase"/>
    <property type="match status" value="1"/>
</dbReference>
<evidence type="ECO:0008006" key="10">
    <source>
        <dbReference type="Google" id="ProtNLM"/>
    </source>
</evidence>
<dbReference type="EMBL" id="BDIP01000242">
    <property type="protein sequence ID" value="GIQ80795.1"/>
    <property type="molecule type" value="Genomic_DNA"/>
</dbReference>
<feature type="region of interest" description="Disordered" evidence="5">
    <location>
        <begin position="1230"/>
        <end position="1295"/>
    </location>
</feature>
<evidence type="ECO:0000313" key="8">
    <source>
        <dbReference type="EMBL" id="GIQ80795.1"/>
    </source>
</evidence>
<evidence type="ECO:0000256" key="4">
    <source>
        <dbReference type="PROSITE-ProRule" id="PRU00091"/>
    </source>
</evidence>
<dbReference type="SMART" id="SM01026">
    <property type="entry name" value="Beach"/>
    <property type="match status" value="1"/>
</dbReference>
<dbReference type="GO" id="GO:0008270">
    <property type="term" value="F:zinc ion binding"/>
    <property type="evidence" value="ECO:0007669"/>
    <property type="project" value="UniProtKB-KW"/>
</dbReference>
<keyword evidence="9" id="KW-1185">Reference proteome</keyword>
<dbReference type="InterPro" id="IPR036322">
    <property type="entry name" value="WD40_repeat_dom_sf"/>
</dbReference>
<feature type="compositionally biased region" description="Low complexity" evidence="5">
    <location>
        <begin position="1285"/>
        <end position="1295"/>
    </location>
</feature>
<feature type="region of interest" description="Disordered" evidence="5">
    <location>
        <begin position="1179"/>
        <end position="1206"/>
    </location>
</feature>
<evidence type="ECO:0000256" key="5">
    <source>
        <dbReference type="SAM" id="MobiDB-lite"/>
    </source>
</evidence>
<dbReference type="SMART" id="SM00320">
    <property type="entry name" value="WD40"/>
    <property type="match status" value="4"/>
</dbReference>
<dbReference type="InterPro" id="IPR011011">
    <property type="entry name" value="Znf_FYVE_PHD"/>
</dbReference>
<evidence type="ECO:0000256" key="3">
    <source>
        <dbReference type="ARBA" id="ARBA00022833"/>
    </source>
</evidence>
<feature type="compositionally biased region" description="Acidic residues" evidence="5">
    <location>
        <begin position="1248"/>
        <end position="1262"/>
    </location>
</feature>
<dbReference type="InterPro" id="IPR000409">
    <property type="entry name" value="BEACH_dom"/>
</dbReference>
<dbReference type="InterPro" id="IPR001680">
    <property type="entry name" value="WD40_rpt"/>
</dbReference>
<dbReference type="Pfam" id="PF01363">
    <property type="entry name" value="FYVE"/>
    <property type="match status" value="1"/>
</dbReference>
<dbReference type="CDD" id="cd00065">
    <property type="entry name" value="FYVE_like_SF"/>
    <property type="match status" value="1"/>
</dbReference>
<dbReference type="Gene3D" id="1.10.1540.10">
    <property type="entry name" value="BEACH domain"/>
    <property type="match status" value="1"/>
</dbReference>
<dbReference type="InterPro" id="IPR050865">
    <property type="entry name" value="BEACH_Domain"/>
</dbReference>
<feature type="domain" description="FYVE-type" evidence="6">
    <location>
        <begin position="1386"/>
        <end position="1450"/>
    </location>
</feature>
<dbReference type="Pfam" id="PF02138">
    <property type="entry name" value="Beach"/>
    <property type="match status" value="1"/>
</dbReference>
<feature type="domain" description="BEACH" evidence="7">
    <location>
        <begin position="362"/>
        <end position="696"/>
    </location>
</feature>
<feature type="compositionally biased region" description="Polar residues" evidence="5">
    <location>
        <begin position="1274"/>
        <end position="1284"/>
    </location>
</feature>
<proteinExistence type="predicted"/>
<sequence length="1463" mass="158346">MQDERETQLHLGVDSVTAVLPDSSGLFMRARCQMAGERYFPSPLCPSLPLSVPSSSAHALHLAGHRTHTAPLSAAAAFEGLTKADTRRDQQAIPLHWMTGPNRTLVLPLEVLPDTHEGNAQLERGVRCLDAPFGEMATAVQRQIAGDILLSDILPGVIALPYSAVTGVIRRRSSGHRPTGIEVFAEGGTSLLLTFLDSCNSVRTRLRHARHEALTLEAERRISHPTPGLSPFDVSPLPPDVSAPALREDALQFFGTQLARVGSEAALLSAGDIDYIADRGGEAAERLYREREREVEGDTGVRERERDELVKAAHEQNVLNPFSAKANLGSSVCLQTLGLGSDPHSLLSVLESLPPLSVRDGSPSVLGSVSIRLYNAWTVGALSTFDYLSMLNHLANRTCNDLTRYPVFPWVLKDYQAPDILTRLRQATEAVALRDVTIPPLVPGATATATQPRQLARTLKLGQVMPDIHRLLGMPMGGQDEKRAKRFKQRYESGLDNDDMPPFHYGTHYSSSGAVLHFLTRIEPFARELVRLQSGRFDHPDRLFYGVGEAWRQASAENMSDVKELTPEFYYTSQHLVNRNGFVFGRRHDNEAVDDVKLPPYCKGSPRELTRVMRLALESPSASQHMGRWVDIVFGGRQTGDLAVEALNVFYWLTYEKSVDVEAIPDPVTKTSTIDQITCFGTTPKCLYNTPLATGRVNMFDPLLENSLCVAYKYYLYTHALTLSTATSQGHAPSHSPIGCLSMYTDISAHRTMLTHALNGNAQGYQESVNALHKAPVSVYAVPGLPKKTHRDTGAGSGAGVSAFSVCGRVGVRSIGTGVCLGVVNPVCIDIDSDRQTERTVDPELAYAPSLVLYSLHTAPISALALCKGGRLLLTAASDGTLSARRLYDPSAVTIAARAKAGVRSTAVSKTKAKGARGDPAAALASARLGGSVSSTSAQGHDTAAVGYKAGRQVLERHTGFRRDRGGEGAEGWVDGVAPPLSLSNLSGVYASHPLPIGHSHPLADADGRVVYITCLHVSERHGVFVTGASDGSVCVYSLRSMQVIKAYPPVRTVSRRSAVVGLKCIGNECNIYVAGEGFLCAYGLSGDVLVRHELVEAAAMDRVTSFEVAGLSWWESQVLITGHADGSILLWNIDYKAPPQAILTVPMSLSASSRHKYQRPRATSNIVLPESDRPLSSLSLASSGVNTAPPSPSLSSVTDMSVTPRHDRGMQMSMSRADLFQSPHASNFRRSRLAESRHRGSVVSGDSMDDDEEREREEEERERERDEMETDGSGHTSPVSGTAPSLPTHPSSSSFASLSLGRVKASPLVGPRRLKLVHQLKISSAHTAQSQAPRLFGLSSRSGLSAVTCVHVSEHNPHLLLAGSEAGAVAGFSIKIRQGPETWEDSTEDACTRCRQPLSSLGLTLKRRHHCRICDQLVCAGCSKHTLPCPARNFLERQRVCYECYAQQSPAWLLGNTGHSAQ</sequence>
<evidence type="ECO:0000259" key="7">
    <source>
        <dbReference type="PROSITE" id="PS50197"/>
    </source>
</evidence>
<keyword evidence="3" id="KW-0862">Zinc</keyword>
<gene>
    <name evidence="8" type="ORF">KIPB_001651</name>
</gene>
<evidence type="ECO:0000256" key="1">
    <source>
        <dbReference type="ARBA" id="ARBA00022723"/>
    </source>
</evidence>
<dbReference type="InterPro" id="IPR000306">
    <property type="entry name" value="Znf_FYVE"/>
</dbReference>
<dbReference type="Gene3D" id="3.30.40.10">
    <property type="entry name" value="Zinc/RING finger domain, C3HC4 (zinc finger)"/>
    <property type="match status" value="1"/>
</dbReference>
<name>A0A9K3CQW0_9EUKA</name>
<dbReference type="InterPro" id="IPR017455">
    <property type="entry name" value="Znf_FYVE-rel"/>
</dbReference>
<dbReference type="SMART" id="SM00064">
    <property type="entry name" value="FYVE"/>
    <property type="match status" value="1"/>
</dbReference>
<evidence type="ECO:0000313" key="9">
    <source>
        <dbReference type="Proteomes" id="UP000265618"/>
    </source>
</evidence>
<dbReference type="PROSITE" id="PS50197">
    <property type="entry name" value="BEACH"/>
    <property type="match status" value="1"/>
</dbReference>
<dbReference type="SUPFAM" id="SSF50978">
    <property type="entry name" value="WD40 repeat-like"/>
    <property type="match status" value="1"/>
</dbReference>
<dbReference type="PANTHER" id="PTHR13743">
    <property type="entry name" value="BEIGE/BEACH-RELATED"/>
    <property type="match status" value="1"/>
</dbReference>
<dbReference type="InterPro" id="IPR015943">
    <property type="entry name" value="WD40/YVTN_repeat-like_dom_sf"/>
</dbReference>
<dbReference type="OrthoDB" id="10018316at2759"/>
<dbReference type="InterPro" id="IPR013083">
    <property type="entry name" value="Znf_RING/FYVE/PHD"/>
</dbReference>
<keyword evidence="2 4" id="KW-0863">Zinc-finger</keyword>
<organism evidence="8 9">
    <name type="scientific">Kipferlia bialata</name>
    <dbReference type="NCBI Taxonomy" id="797122"/>
    <lineage>
        <taxon>Eukaryota</taxon>
        <taxon>Metamonada</taxon>
        <taxon>Carpediemonas-like organisms</taxon>
        <taxon>Kipferlia</taxon>
    </lineage>
</organism>
<dbReference type="SUPFAM" id="SSF81837">
    <property type="entry name" value="BEACH domain"/>
    <property type="match status" value="1"/>
</dbReference>
<dbReference type="CDD" id="cd06071">
    <property type="entry name" value="Beach"/>
    <property type="match status" value="1"/>
</dbReference>
<evidence type="ECO:0000256" key="2">
    <source>
        <dbReference type="ARBA" id="ARBA00022771"/>
    </source>
</evidence>
<comment type="caution">
    <text evidence="8">The sequence shown here is derived from an EMBL/GenBank/DDBJ whole genome shotgun (WGS) entry which is preliminary data.</text>
</comment>
<reference evidence="8 9" key="1">
    <citation type="journal article" date="2018" name="PLoS ONE">
        <title>The draft genome of Kipferlia bialata reveals reductive genome evolution in fornicate parasites.</title>
        <authorList>
            <person name="Tanifuji G."/>
            <person name="Takabayashi S."/>
            <person name="Kume K."/>
            <person name="Takagi M."/>
            <person name="Nakayama T."/>
            <person name="Kamikawa R."/>
            <person name="Inagaki Y."/>
            <person name="Hashimoto T."/>
        </authorList>
    </citation>
    <scope>NUCLEOTIDE SEQUENCE [LARGE SCALE GENOMIC DNA]</scope>
    <source>
        <strain evidence="8">NY0173</strain>
    </source>
</reference>